<proteinExistence type="predicted"/>
<feature type="compositionally biased region" description="Polar residues" evidence="1">
    <location>
        <begin position="147"/>
        <end position="158"/>
    </location>
</feature>
<accession>A0ABQ9GUM0</accession>
<reference evidence="2 3" key="1">
    <citation type="submission" date="2023-02" db="EMBL/GenBank/DDBJ databases">
        <title>LHISI_Scaffold_Assembly.</title>
        <authorList>
            <person name="Stuart O.P."/>
            <person name="Cleave R."/>
            <person name="Magrath M.J.L."/>
            <person name="Mikheyev A.S."/>
        </authorList>
    </citation>
    <scope>NUCLEOTIDE SEQUENCE [LARGE SCALE GENOMIC DNA]</scope>
    <source>
        <strain evidence="2">Daus_M_001</strain>
        <tissue evidence="2">Leg muscle</tissue>
    </source>
</reference>
<gene>
    <name evidence="2" type="ORF">PR048_023625</name>
</gene>
<evidence type="ECO:0000313" key="3">
    <source>
        <dbReference type="Proteomes" id="UP001159363"/>
    </source>
</evidence>
<sequence length="1040" mass="114250">MEQFRNERARETRDPREYQPTSGIVRHNCHMRKSVSSSAGNRTRFALSAGTNTRTGGEREAVVSPAGRRHTATSTAKLRVAAGDATPAGRRVWSTTPAANRIVTMAGTRPCLASAPIPGTQCRSVTGPARRGTRGIPEEILRPAASSGTIPTCENLGTTPPGIEPGSPRWEVSSLTTTPPRPPDPRQLVRRSVSSRLASFPTARHCGDRRSIEAWLVLPRYGLGWQRPRFLAAGGAAEVILRHQHADTCPACVSCLNNYAPNCMRDEYGLATRPGSRHAKTASTCAAGRTETCEARDVGGGVRMFREEGVCFPEHRLATEGHVAVQTVYGRETQIDHHMGLHKFQIFSRTVFSAANESSLPHGAAEQNAGKQLPMCLTALREHYLVAASWSAVGGSHTRDHHRRPKQECLEYSEAPTNTAFLLALQGWPTCPTRYLTALLTTARGLRMHLASSPALQTVMSTATTTAIELQPNNGHGRFLPQSLFPMQLAPSDDLAVNETSMHVTRLQHSCHDPTVDQYGGANAIRNITYVQTTHVQYITYCEEVTPHGVKTCARRGFITELDHAVAFRKAKKAFYFTTVTRDEMNLPDGQGELYKSVTGLRDELLVSAKVVEFRAIDEDHDRIHNTIFHCFKAHTTLGIGACDRWLPGGLTTIELSNITSRRSILIGVCTCATIKVVYNLTRGWLMVGSHIKLQSSPVTIGASASMILPTVDTGTGKFAVVVKGEYECGRDLPGFLRELHSTGGEGAGLPPEVASLTPPRKPATNTSPLQSYVTSSAMQLKAVHCEIRTFEINISKTIVYNYRLLTGHLAGRRIEGWLTTSSDYPLSLQSICTLHSWSVRSSGSIAGFRTWKLFPQFAPAYRFGSPPSTPRFDLICSPDDVIKSRTNFATPLLISLGWCRNKGCCKVEKDVLRKNATTKCENPGMTLPVIEPGLREASSLHNKTTRREGRGGNIEEGSSERLPLEEGKLPALYITKHYNFVTNNTIDRNVISFERVYNYDAGMTFSRRWRCTAQDAGGSRRRLTAILGMDENFRPPTPI</sequence>
<evidence type="ECO:0000256" key="1">
    <source>
        <dbReference type="SAM" id="MobiDB-lite"/>
    </source>
</evidence>
<comment type="caution">
    <text evidence="2">The sequence shown here is derived from an EMBL/GenBank/DDBJ whole genome shotgun (WGS) entry which is preliminary data.</text>
</comment>
<dbReference type="Proteomes" id="UP001159363">
    <property type="component" value="Chromosome 8"/>
</dbReference>
<protein>
    <submittedName>
        <fullName evidence="2">Uncharacterized protein</fullName>
    </submittedName>
</protein>
<feature type="region of interest" description="Disordered" evidence="1">
    <location>
        <begin position="147"/>
        <end position="192"/>
    </location>
</feature>
<keyword evidence="3" id="KW-1185">Reference proteome</keyword>
<organism evidence="2 3">
    <name type="scientific">Dryococelus australis</name>
    <dbReference type="NCBI Taxonomy" id="614101"/>
    <lineage>
        <taxon>Eukaryota</taxon>
        <taxon>Metazoa</taxon>
        <taxon>Ecdysozoa</taxon>
        <taxon>Arthropoda</taxon>
        <taxon>Hexapoda</taxon>
        <taxon>Insecta</taxon>
        <taxon>Pterygota</taxon>
        <taxon>Neoptera</taxon>
        <taxon>Polyneoptera</taxon>
        <taxon>Phasmatodea</taxon>
        <taxon>Verophasmatodea</taxon>
        <taxon>Anareolatae</taxon>
        <taxon>Phasmatidae</taxon>
        <taxon>Eurycanthinae</taxon>
        <taxon>Dryococelus</taxon>
    </lineage>
</organism>
<dbReference type="EMBL" id="JARBHB010000009">
    <property type="protein sequence ID" value="KAJ8875726.1"/>
    <property type="molecule type" value="Genomic_DNA"/>
</dbReference>
<name>A0ABQ9GUM0_9NEOP</name>
<feature type="region of interest" description="Disordered" evidence="1">
    <location>
        <begin position="1"/>
        <end position="23"/>
    </location>
</feature>
<feature type="region of interest" description="Disordered" evidence="1">
    <location>
        <begin position="940"/>
        <end position="962"/>
    </location>
</feature>
<feature type="compositionally biased region" description="Basic and acidic residues" evidence="1">
    <location>
        <begin position="1"/>
        <end position="17"/>
    </location>
</feature>
<feature type="region of interest" description="Disordered" evidence="1">
    <location>
        <begin position="50"/>
        <end position="72"/>
    </location>
</feature>
<evidence type="ECO:0000313" key="2">
    <source>
        <dbReference type="EMBL" id="KAJ8875726.1"/>
    </source>
</evidence>